<keyword evidence="5 6" id="KW-0949">S-adenosyl-L-methionine</keyword>
<dbReference type="PANTHER" id="PTHR11265:SF0">
    <property type="entry name" value="12S RRNA N4-METHYLCYTIDINE METHYLTRANSFERASE"/>
    <property type="match status" value="1"/>
</dbReference>
<dbReference type="AlphaFoldDB" id="A0A1G9JNN3"/>
<dbReference type="Gene3D" id="3.40.50.150">
    <property type="entry name" value="Vaccinia Virus protein VP39"/>
    <property type="match status" value="1"/>
</dbReference>
<comment type="catalytic activity">
    <reaction evidence="6">
        <text>cytidine(1402) in 16S rRNA + S-adenosyl-L-methionine = N(4)-methylcytidine(1402) in 16S rRNA + S-adenosyl-L-homocysteine + H(+)</text>
        <dbReference type="Rhea" id="RHEA:42928"/>
        <dbReference type="Rhea" id="RHEA-COMP:10286"/>
        <dbReference type="Rhea" id="RHEA-COMP:10287"/>
        <dbReference type="ChEBI" id="CHEBI:15378"/>
        <dbReference type="ChEBI" id="CHEBI:57856"/>
        <dbReference type="ChEBI" id="CHEBI:59789"/>
        <dbReference type="ChEBI" id="CHEBI:74506"/>
        <dbReference type="ChEBI" id="CHEBI:82748"/>
        <dbReference type="EC" id="2.1.1.199"/>
    </reaction>
</comment>
<keyword evidence="9" id="KW-1185">Reference proteome</keyword>
<comment type="function">
    <text evidence="6">Specifically methylates the N4 position of cytidine in position 1402 (C1402) of 16S rRNA.</text>
</comment>
<dbReference type="Proteomes" id="UP000199476">
    <property type="component" value="Unassembled WGS sequence"/>
</dbReference>
<keyword evidence="3 6" id="KW-0489">Methyltransferase</keyword>
<evidence type="ECO:0000256" key="4">
    <source>
        <dbReference type="ARBA" id="ARBA00022679"/>
    </source>
</evidence>
<comment type="similarity">
    <text evidence="1 6">Belongs to the methyltransferase superfamily. RsmH family.</text>
</comment>
<feature type="region of interest" description="Disordered" evidence="7">
    <location>
        <begin position="290"/>
        <end position="314"/>
    </location>
</feature>
<dbReference type="SUPFAM" id="SSF81799">
    <property type="entry name" value="Putative methyltransferase TM0872, insert domain"/>
    <property type="match status" value="1"/>
</dbReference>
<evidence type="ECO:0000313" key="9">
    <source>
        <dbReference type="Proteomes" id="UP000199476"/>
    </source>
</evidence>
<dbReference type="HAMAP" id="MF_01007">
    <property type="entry name" value="16SrRNA_methyltr_H"/>
    <property type="match status" value="1"/>
</dbReference>
<dbReference type="SUPFAM" id="SSF53335">
    <property type="entry name" value="S-adenosyl-L-methionine-dependent methyltransferases"/>
    <property type="match status" value="1"/>
</dbReference>
<dbReference type="Gene3D" id="1.10.150.170">
    <property type="entry name" value="Putative methyltransferase TM0872, insert domain"/>
    <property type="match status" value="1"/>
</dbReference>
<dbReference type="GO" id="GO:0005737">
    <property type="term" value="C:cytoplasm"/>
    <property type="evidence" value="ECO:0007669"/>
    <property type="project" value="UniProtKB-SubCell"/>
</dbReference>
<keyword evidence="2 6" id="KW-0698">rRNA processing</keyword>
<feature type="binding site" evidence="6">
    <location>
        <position position="83"/>
    </location>
    <ligand>
        <name>S-adenosyl-L-methionine</name>
        <dbReference type="ChEBI" id="CHEBI:59789"/>
    </ligand>
</feature>
<keyword evidence="6" id="KW-0963">Cytoplasm</keyword>
<gene>
    <name evidence="6" type="primary">rsmH</name>
    <name evidence="8" type="ORF">SAMN04488692_10446</name>
</gene>
<reference evidence="8 9" key="1">
    <citation type="submission" date="2016-10" db="EMBL/GenBank/DDBJ databases">
        <authorList>
            <person name="de Groot N.N."/>
        </authorList>
    </citation>
    <scope>NUCLEOTIDE SEQUENCE [LARGE SCALE GENOMIC DNA]</scope>
    <source>
        <strain evidence="8 9">SLAS-1</strain>
    </source>
</reference>
<dbReference type="GO" id="GO:0071424">
    <property type="term" value="F:rRNA (cytosine-N4-)-methyltransferase activity"/>
    <property type="evidence" value="ECO:0007669"/>
    <property type="project" value="UniProtKB-UniRule"/>
</dbReference>
<dbReference type="PIRSF" id="PIRSF004486">
    <property type="entry name" value="MraW"/>
    <property type="match status" value="1"/>
</dbReference>
<dbReference type="InterPro" id="IPR002903">
    <property type="entry name" value="RsmH"/>
</dbReference>
<dbReference type="RefSeq" id="WP_089758493.1">
    <property type="nucleotide sequence ID" value="NZ_FNGO01000004.1"/>
</dbReference>
<dbReference type="InterPro" id="IPR029063">
    <property type="entry name" value="SAM-dependent_MTases_sf"/>
</dbReference>
<dbReference type="STRING" id="321763.SAMN04488692_10446"/>
<evidence type="ECO:0000256" key="3">
    <source>
        <dbReference type="ARBA" id="ARBA00022603"/>
    </source>
</evidence>
<evidence type="ECO:0000256" key="1">
    <source>
        <dbReference type="ARBA" id="ARBA00010396"/>
    </source>
</evidence>
<dbReference type="NCBIfam" id="TIGR00006">
    <property type="entry name" value="16S rRNA (cytosine(1402)-N(4))-methyltransferase RsmH"/>
    <property type="match status" value="1"/>
</dbReference>
<evidence type="ECO:0000256" key="7">
    <source>
        <dbReference type="SAM" id="MobiDB-lite"/>
    </source>
</evidence>
<feature type="binding site" evidence="6">
    <location>
        <position position="57"/>
    </location>
    <ligand>
        <name>S-adenosyl-L-methionine</name>
        <dbReference type="ChEBI" id="CHEBI:59789"/>
    </ligand>
</feature>
<feature type="binding site" evidence="6">
    <location>
        <position position="111"/>
    </location>
    <ligand>
        <name>S-adenosyl-L-methionine</name>
        <dbReference type="ChEBI" id="CHEBI:59789"/>
    </ligand>
</feature>
<organism evidence="8 9">
    <name type="scientific">Halarsenatibacter silvermanii</name>
    <dbReference type="NCBI Taxonomy" id="321763"/>
    <lineage>
        <taxon>Bacteria</taxon>
        <taxon>Bacillati</taxon>
        <taxon>Bacillota</taxon>
        <taxon>Clostridia</taxon>
        <taxon>Halanaerobiales</taxon>
        <taxon>Halarsenatibacteraceae</taxon>
        <taxon>Halarsenatibacter</taxon>
    </lineage>
</organism>
<dbReference type="EMBL" id="FNGO01000004">
    <property type="protein sequence ID" value="SDL39071.1"/>
    <property type="molecule type" value="Genomic_DNA"/>
</dbReference>
<feature type="binding site" evidence="6">
    <location>
        <position position="104"/>
    </location>
    <ligand>
        <name>S-adenosyl-L-methionine</name>
        <dbReference type="ChEBI" id="CHEBI:59789"/>
    </ligand>
</feature>
<keyword evidence="4 6" id="KW-0808">Transferase</keyword>
<comment type="subcellular location">
    <subcellularLocation>
        <location evidence="6">Cytoplasm</location>
    </subcellularLocation>
</comment>
<proteinExistence type="inferred from homology"/>
<evidence type="ECO:0000256" key="2">
    <source>
        <dbReference type="ARBA" id="ARBA00022552"/>
    </source>
</evidence>
<evidence type="ECO:0000256" key="6">
    <source>
        <dbReference type="HAMAP-Rule" id="MF_01007"/>
    </source>
</evidence>
<dbReference type="GO" id="GO:0070475">
    <property type="term" value="P:rRNA base methylation"/>
    <property type="evidence" value="ECO:0007669"/>
    <property type="project" value="UniProtKB-UniRule"/>
</dbReference>
<dbReference type="OrthoDB" id="9806637at2"/>
<name>A0A1G9JNN3_9FIRM</name>
<feature type="compositionally biased region" description="Basic and acidic residues" evidence="7">
    <location>
        <begin position="290"/>
        <end position="301"/>
    </location>
</feature>
<dbReference type="EC" id="2.1.1.199" evidence="6"/>
<sequence>MGNKEQDHIPVLLDKAVNYLNIKEDGIYIDATLGRGGHAGEILHKLDEEKGQFLGIDRDKTAVNFCRDKFSDHKNAEFFHENFVKLPDIIRDKGLAGADGILFDLGVSSPQIDNPERGFSYSSPAPLDMRMNRDNNITAADIINNRSKKEISRILKEYGEERWAERISEFICRRRKDQEIETTEELVEIIKDAIPASARRKGGHPARRTFQALRIATNKELESLEKIMKKLPGLLVREGRVCVISFHSLEDRIVKHSFKEHARECTCPPDFPICRCEKEKELEIITKSPVRADEKEVEKNPRARSARLRAAKKL</sequence>
<feature type="binding site" evidence="6">
    <location>
        <begin position="36"/>
        <end position="38"/>
    </location>
    <ligand>
        <name>S-adenosyl-L-methionine</name>
        <dbReference type="ChEBI" id="CHEBI:59789"/>
    </ligand>
</feature>
<dbReference type="Pfam" id="PF01795">
    <property type="entry name" value="Methyltransf_5"/>
    <property type="match status" value="1"/>
</dbReference>
<evidence type="ECO:0000256" key="5">
    <source>
        <dbReference type="ARBA" id="ARBA00022691"/>
    </source>
</evidence>
<dbReference type="PANTHER" id="PTHR11265">
    <property type="entry name" value="S-ADENOSYL-METHYLTRANSFERASE MRAW"/>
    <property type="match status" value="1"/>
</dbReference>
<dbReference type="InterPro" id="IPR023397">
    <property type="entry name" value="SAM-dep_MeTrfase_MraW_recog"/>
</dbReference>
<feature type="compositionally biased region" description="Basic residues" evidence="7">
    <location>
        <begin position="302"/>
        <end position="314"/>
    </location>
</feature>
<evidence type="ECO:0000313" key="8">
    <source>
        <dbReference type="EMBL" id="SDL39071.1"/>
    </source>
</evidence>
<accession>A0A1G9JNN3</accession>
<protein>
    <recommendedName>
        <fullName evidence="6">Ribosomal RNA small subunit methyltransferase H</fullName>
        <ecNumber evidence="6">2.1.1.199</ecNumber>
    </recommendedName>
    <alternativeName>
        <fullName evidence="6">16S rRNA m(4)C1402 methyltransferase</fullName>
    </alternativeName>
    <alternativeName>
        <fullName evidence="6">rRNA (cytosine-N(4)-)-methyltransferase RsmH</fullName>
    </alternativeName>
</protein>